<feature type="binding site" evidence="8">
    <location>
        <position position="220"/>
    </location>
    <ligand>
        <name>NAD(+)</name>
        <dbReference type="ChEBI" id="CHEBI:57540"/>
    </ligand>
</feature>
<feature type="binding site" evidence="7">
    <location>
        <position position="75"/>
    </location>
    <ligand>
        <name>substrate</name>
    </ligand>
</feature>
<evidence type="ECO:0000256" key="4">
    <source>
        <dbReference type="ARBA" id="ARBA00023027"/>
    </source>
</evidence>
<dbReference type="GO" id="GO:0000166">
    <property type="term" value="F:nucleotide binding"/>
    <property type="evidence" value="ECO:0007669"/>
    <property type="project" value="UniProtKB-KW"/>
</dbReference>
<dbReference type="InterPro" id="IPR008141">
    <property type="entry name" value="Ala_DH"/>
</dbReference>
<feature type="binding site" evidence="8">
    <location>
        <begin position="267"/>
        <end position="270"/>
    </location>
    <ligand>
        <name>NAD(+)</name>
        <dbReference type="ChEBI" id="CHEBI:57540"/>
    </ligand>
</feature>
<dbReference type="GO" id="GO:0000286">
    <property type="term" value="F:alanine dehydrogenase activity"/>
    <property type="evidence" value="ECO:0007669"/>
    <property type="project" value="UniProtKB-UniRule"/>
</dbReference>
<dbReference type="OrthoDB" id="9804592at2"/>
<dbReference type="InterPro" id="IPR036291">
    <property type="entry name" value="NAD(P)-bd_dom_sf"/>
</dbReference>
<evidence type="ECO:0000256" key="8">
    <source>
        <dbReference type="PIRSR" id="PIRSR000183-3"/>
    </source>
</evidence>
<feature type="domain" description="Alanine dehydrogenase/pyridine nucleotide transhydrogenase NAD(H)-binding" evidence="9">
    <location>
        <begin position="149"/>
        <end position="297"/>
    </location>
</feature>
<dbReference type="GO" id="GO:0042853">
    <property type="term" value="P:L-alanine catabolic process"/>
    <property type="evidence" value="ECO:0007669"/>
    <property type="project" value="InterPro"/>
</dbReference>
<dbReference type="PIRSF" id="PIRSF000183">
    <property type="entry name" value="Alanine_dh"/>
    <property type="match status" value="1"/>
</dbReference>
<dbReference type="AlphaFoldDB" id="A0A1G8NBL7"/>
<feature type="active site" description="Proton donor/acceptor" evidence="6">
    <location>
        <position position="96"/>
    </location>
</feature>
<dbReference type="Pfam" id="PF01262">
    <property type="entry name" value="AlaDh_PNT_C"/>
    <property type="match status" value="1"/>
</dbReference>
<comment type="catalytic activity">
    <reaction evidence="5">
        <text>L-alanine + NAD(+) + H2O = pyruvate + NH4(+) + NADH + H(+)</text>
        <dbReference type="Rhea" id="RHEA:18405"/>
        <dbReference type="ChEBI" id="CHEBI:15361"/>
        <dbReference type="ChEBI" id="CHEBI:15377"/>
        <dbReference type="ChEBI" id="CHEBI:15378"/>
        <dbReference type="ChEBI" id="CHEBI:28938"/>
        <dbReference type="ChEBI" id="CHEBI:57540"/>
        <dbReference type="ChEBI" id="CHEBI:57945"/>
        <dbReference type="ChEBI" id="CHEBI:57972"/>
        <dbReference type="EC" id="1.4.1.1"/>
    </reaction>
</comment>
<dbReference type="EMBL" id="FNEM01000003">
    <property type="protein sequence ID" value="SDI77671.1"/>
    <property type="molecule type" value="Genomic_DNA"/>
</dbReference>
<dbReference type="GO" id="GO:0005886">
    <property type="term" value="C:plasma membrane"/>
    <property type="evidence" value="ECO:0007669"/>
    <property type="project" value="TreeGrafter"/>
</dbReference>
<keyword evidence="3 5" id="KW-0560">Oxidoreductase</keyword>
<evidence type="ECO:0000313" key="11">
    <source>
        <dbReference type="EMBL" id="SDI77671.1"/>
    </source>
</evidence>
<dbReference type="InterPro" id="IPR008143">
    <property type="entry name" value="Ala_DH/PNT_CS2"/>
</dbReference>
<proteinExistence type="inferred from homology"/>
<evidence type="ECO:0000256" key="3">
    <source>
        <dbReference type="ARBA" id="ARBA00023002"/>
    </source>
</evidence>
<dbReference type="PANTHER" id="PTHR42795:SF1">
    <property type="entry name" value="ALANINE DEHYDROGENASE"/>
    <property type="match status" value="1"/>
</dbReference>
<feature type="domain" description="Alanine dehydrogenase/pyridine nucleotide transhydrogenase N-terminal" evidence="10">
    <location>
        <begin position="4"/>
        <end position="137"/>
    </location>
</feature>
<dbReference type="Pfam" id="PF05222">
    <property type="entry name" value="AlaDh_PNT_N"/>
    <property type="match status" value="1"/>
</dbReference>
<organism evidence="11 12">
    <name type="scientific">Ferrimonas sediminum</name>
    <dbReference type="NCBI Taxonomy" id="718193"/>
    <lineage>
        <taxon>Bacteria</taxon>
        <taxon>Pseudomonadati</taxon>
        <taxon>Pseudomonadota</taxon>
        <taxon>Gammaproteobacteria</taxon>
        <taxon>Alteromonadales</taxon>
        <taxon>Ferrimonadaceae</taxon>
        <taxon>Ferrimonas</taxon>
    </lineage>
</organism>
<evidence type="ECO:0000256" key="7">
    <source>
        <dbReference type="PIRSR" id="PIRSR000183-2"/>
    </source>
</evidence>
<dbReference type="PROSITE" id="PS00837">
    <property type="entry name" value="ALADH_PNT_2"/>
    <property type="match status" value="1"/>
</dbReference>
<dbReference type="PANTHER" id="PTHR42795">
    <property type="entry name" value="ALANINE DEHYDROGENASE"/>
    <property type="match status" value="1"/>
</dbReference>
<dbReference type="InterPro" id="IPR007886">
    <property type="entry name" value="AlaDH/PNT_N"/>
</dbReference>
<evidence type="ECO:0000256" key="5">
    <source>
        <dbReference type="PIRNR" id="PIRNR000183"/>
    </source>
</evidence>
<dbReference type="SMART" id="SM01002">
    <property type="entry name" value="AlaDh_PNT_C"/>
    <property type="match status" value="1"/>
</dbReference>
<dbReference type="EC" id="1.4.1.1" evidence="2 5"/>
<dbReference type="FunFam" id="3.40.50.720:FF:000049">
    <property type="entry name" value="Alanine dehydrogenase"/>
    <property type="match status" value="1"/>
</dbReference>
<dbReference type="NCBIfam" id="TIGR00518">
    <property type="entry name" value="alaDH"/>
    <property type="match status" value="1"/>
</dbReference>
<sequence>MIIGVPKEIKNHEYRAGMVPASVRELTRRGHKVLVQTQAGSGIGFDDQDYINAGAEILDSADAVFASAEMIVKVKEPQAVERAMLRPGQILFTYLHLAPDLPQTQDLVNSGAVCIAYETVTDNKGGLPLLAPMSEVAGRMSIQAGAQALEKSNMGRGMLLGGVPGVEPAKVVVIGGGMVGRNAALMAVGLGADVTILDRNVNVLRDLNHQFENRAKVIYSTAEALEKHVLEADLVIGGVLIPGAAAPKLITREHISKMKPGAAIVDVAIDQGGCVETSKATTHQDPVFIVDDVVHYCVANMPGAVPRTSTFALNNATLPYIIALAEKGYKQALLDDEHLLNGLNVINGKITCEEVAEALNFEFFDPRSELTG</sequence>
<feature type="binding site" evidence="7">
    <location>
        <position position="15"/>
    </location>
    <ligand>
        <name>substrate</name>
    </ligand>
</feature>
<feature type="binding site" evidence="8">
    <location>
        <begin position="298"/>
        <end position="301"/>
    </location>
    <ligand>
        <name>NAD(+)</name>
        <dbReference type="ChEBI" id="CHEBI:57540"/>
    </ligand>
</feature>
<evidence type="ECO:0000256" key="2">
    <source>
        <dbReference type="ARBA" id="ARBA00012897"/>
    </source>
</evidence>
<name>A0A1G8NBL7_9GAMM</name>
<evidence type="ECO:0000259" key="10">
    <source>
        <dbReference type="SMART" id="SM01003"/>
    </source>
</evidence>
<feature type="binding site" evidence="8">
    <location>
        <begin position="239"/>
        <end position="240"/>
    </location>
    <ligand>
        <name>NAD(+)</name>
        <dbReference type="ChEBI" id="CHEBI:57540"/>
    </ligand>
</feature>
<comment type="similarity">
    <text evidence="1 5">Belongs to the AlaDH/PNT family.</text>
</comment>
<keyword evidence="4 5" id="KW-0520">NAD</keyword>
<feature type="active site" description="Proton donor/acceptor" evidence="6">
    <location>
        <position position="270"/>
    </location>
</feature>
<dbReference type="CDD" id="cd05305">
    <property type="entry name" value="L-AlaDH"/>
    <property type="match status" value="1"/>
</dbReference>
<evidence type="ECO:0000313" key="12">
    <source>
        <dbReference type="Proteomes" id="UP000199527"/>
    </source>
</evidence>
<accession>A0A1G8NBL7</accession>
<keyword evidence="12" id="KW-1185">Reference proteome</keyword>
<dbReference type="SUPFAM" id="SSF52283">
    <property type="entry name" value="Formate/glycerate dehydrogenase catalytic domain-like"/>
    <property type="match status" value="1"/>
</dbReference>
<keyword evidence="8" id="KW-0547">Nucleotide-binding</keyword>
<feature type="binding site" evidence="8">
    <location>
        <position position="134"/>
    </location>
    <ligand>
        <name>NAD(+)</name>
        <dbReference type="ChEBI" id="CHEBI:57540"/>
    </ligand>
</feature>
<dbReference type="Gene3D" id="3.40.50.720">
    <property type="entry name" value="NAD(P)-binding Rossmann-like Domain"/>
    <property type="match status" value="2"/>
</dbReference>
<dbReference type="RefSeq" id="WP_090362848.1">
    <property type="nucleotide sequence ID" value="NZ_FNEM01000003.1"/>
</dbReference>
<dbReference type="PRINTS" id="PR00411">
    <property type="entry name" value="PNDRDTASEI"/>
</dbReference>
<feature type="binding site" evidence="8">
    <location>
        <position position="198"/>
    </location>
    <ligand>
        <name>NAD(+)</name>
        <dbReference type="ChEBI" id="CHEBI:57540"/>
    </ligand>
</feature>
<evidence type="ECO:0000256" key="1">
    <source>
        <dbReference type="ARBA" id="ARBA00005689"/>
    </source>
</evidence>
<dbReference type="SMART" id="SM01003">
    <property type="entry name" value="AlaDh_PNT_N"/>
    <property type="match status" value="1"/>
</dbReference>
<evidence type="ECO:0000259" key="9">
    <source>
        <dbReference type="SMART" id="SM01002"/>
    </source>
</evidence>
<reference evidence="12" key="1">
    <citation type="submission" date="2016-10" db="EMBL/GenBank/DDBJ databases">
        <authorList>
            <person name="Varghese N."/>
            <person name="Submissions S."/>
        </authorList>
    </citation>
    <scope>NUCLEOTIDE SEQUENCE [LARGE SCALE GENOMIC DNA]</scope>
    <source>
        <strain evidence="12">DSM 23317</strain>
    </source>
</reference>
<dbReference type="SUPFAM" id="SSF51735">
    <property type="entry name" value="NAD(P)-binding Rossmann-fold domains"/>
    <property type="match status" value="1"/>
</dbReference>
<dbReference type="InterPro" id="IPR007698">
    <property type="entry name" value="AlaDH/PNT_NAD(H)-bd"/>
</dbReference>
<dbReference type="Proteomes" id="UP000199527">
    <property type="component" value="Unassembled WGS sequence"/>
</dbReference>
<protein>
    <recommendedName>
        <fullName evidence="2 5">Alanine dehydrogenase</fullName>
        <ecNumber evidence="2 5">1.4.1.1</ecNumber>
    </recommendedName>
</protein>
<evidence type="ECO:0000256" key="6">
    <source>
        <dbReference type="PIRSR" id="PIRSR000183-1"/>
    </source>
</evidence>
<gene>
    <name evidence="11" type="ORF">SAMN04488540_10380</name>
</gene>